<sequence length="58" mass="6019">MSDPKAYPDDSGPYDAAADAAAEPADDGKVFTADEGSDHGAPHDGEQDPLDQSDSLER</sequence>
<feature type="compositionally biased region" description="Low complexity" evidence="1">
    <location>
        <begin position="9"/>
        <end position="23"/>
    </location>
</feature>
<dbReference type="RefSeq" id="WP_247956826.1">
    <property type="nucleotide sequence ID" value="NZ_CP078077.1"/>
</dbReference>
<evidence type="ECO:0000313" key="3">
    <source>
        <dbReference type="Proteomes" id="UP000831963"/>
    </source>
</evidence>
<dbReference type="Proteomes" id="UP000831963">
    <property type="component" value="Chromosome"/>
</dbReference>
<dbReference type="EMBL" id="CP078077">
    <property type="protein sequence ID" value="UPL13573.1"/>
    <property type="molecule type" value="Genomic_DNA"/>
</dbReference>
<name>A0ABY4IQL5_9MICO</name>
<reference evidence="2 3" key="1">
    <citation type="submission" date="2021-06" db="EMBL/GenBank/DDBJ databases">
        <title>Genome-based taxonomic framework of Microbacterium strains isolated from marine environment, the description of four new species and reclassification of four preexisting species.</title>
        <authorList>
            <person name="Lee S.D."/>
            <person name="Kim S.-M."/>
            <person name="Byeon Y.-S."/>
            <person name="Yang H.L."/>
            <person name="Kim I.S."/>
        </authorList>
    </citation>
    <scope>NUCLEOTIDE SEQUENCE [LARGE SCALE GENOMIC DNA]</scope>
    <source>
        <strain evidence="2 3">SSW1-36</strain>
    </source>
</reference>
<protein>
    <submittedName>
        <fullName evidence="2">Uncharacterized protein</fullName>
    </submittedName>
</protein>
<evidence type="ECO:0000256" key="1">
    <source>
        <dbReference type="SAM" id="MobiDB-lite"/>
    </source>
</evidence>
<accession>A0ABY4IQL5</accession>
<evidence type="ECO:0000313" key="2">
    <source>
        <dbReference type="EMBL" id="UPL13573.1"/>
    </source>
</evidence>
<organism evidence="2 3">
    <name type="scientific">Microbacterium galbinum</name>
    <dbReference type="NCBI Taxonomy" id="2851646"/>
    <lineage>
        <taxon>Bacteria</taxon>
        <taxon>Bacillati</taxon>
        <taxon>Actinomycetota</taxon>
        <taxon>Actinomycetes</taxon>
        <taxon>Micrococcales</taxon>
        <taxon>Microbacteriaceae</taxon>
        <taxon>Microbacterium</taxon>
    </lineage>
</organism>
<proteinExistence type="predicted"/>
<keyword evidence="3" id="KW-1185">Reference proteome</keyword>
<gene>
    <name evidence="2" type="ORF">KV396_03435</name>
</gene>
<feature type="region of interest" description="Disordered" evidence="1">
    <location>
        <begin position="1"/>
        <end position="58"/>
    </location>
</feature>
<feature type="compositionally biased region" description="Basic and acidic residues" evidence="1">
    <location>
        <begin position="36"/>
        <end position="46"/>
    </location>
</feature>